<feature type="compositionally biased region" description="Basic and acidic residues" evidence="1">
    <location>
        <begin position="1"/>
        <end position="14"/>
    </location>
</feature>
<reference evidence="4" key="1">
    <citation type="journal article" date="2013" name="Nat. Genet.">
        <title>The draft genomes of soft-shell turtle and green sea turtle yield insights into the development and evolution of the turtle-specific body plan.</title>
        <authorList>
            <person name="Wang Z."/>
            <person name="Pascual-Anaya J."/>
            <person name="Zadissa A."/>
            <person name="Li W."/>
            <person name="Niimura Y."/>
            <person name="Huang Z."/>
            <person name="Li C."/>
            <person name="White S."/>
            <person name="Xiong Z."/>
            <person name="Fang D."/>
            <person name="Wang B."/>
            <person name="Ming Y."/>
            <person name="Chen Y."/>
            <person name="Zheng Y."/>
            <person name="Kuraku S."/>
            <person name="Pignatelli M."/>
            <person name="Herrero J."/>
            <person name="Beal K."/>
            <person name="Nozawa M."/>
            <person name="Li Q."/>
            <person name="Wang J."/>
            <person name="Zhang H."/>
            <person name="Yu L."/>
            <person name="Shigenobu S."/>
            <person name="Wang J."/>
            <person name="Liu J."/>
            <person name="Flicek P."/>
            <person name="Searle S."/>
            <person name="Wang J."/>
            <person name="Kuratani S."/>
            <person name="Yin Y."/>
            <person name="Aken B."/>
            <person name="Zhang G."/>
            <person name="Irie N."/>
        </authorList>
    </citation>
    <scope>NUCLEOTIDE SEQUENCE [LARGE SCALE GENOMIC DNA]</scope>
</reference>
<evidence type="ECO:0000256" key="1">
    <source>
        <dbReference type="SAM" id="MobiDB-lite"/>
    </source>
</evidence>
<keyword evidence="2" id="KW-0812">Transmembrane</keyword>
<protein>
    <submittedName>
        <fullName evidence="3">Uncharacterized protein</fullName>
    </submittedName>
</protein>
<feature type="compositionally biased region" description="Acidic residues" evidence="1">
    <location>
        <begin position="105"/>
        <end position="117"/>
    </location>
</feature>
<dbReference type="EMBL" id="KB530244">
    <property type="protein sequence ID" value="EMP35016.1"/>
    <property type="molecule type" value="Genomic_DNA"/>
</dbReference>
<keyword evidence="2" id="KW-0472">Membrane</keyword>
<evidence type="ECO:0000313" key="4">
    <source>
        <dbReference type="Proteomes" id="UP000031443"/>
    </source>
</evidence>
<dbReference type="AlphaFoldDB" id="M7BAP3"/>
<keyword evidence="2" id="KW-1133">Transmembrane helix</keyword>
<feature type="transmembrane region" description="Helical" evidence="2">
    <location>
        <begin position="164"/>
        <end position="184"/>
    </location>
</feature>
<dbReference type="Proteomes" id="UP000031443">
    <property type="component" value="Unassembled WGS sequence"/>
</dbReference>
<feature type="region of interest" description="Disordered" evidence="1">
    <location>
        <begin position="1"/>
        <end position="20"/>
    </location>
</feature>
<feature type="compositionally biased region" description="Acidic residues" evidence="1">
    <location>
        <begin position="127"/>
        <end position="138"/>
    </location>
</feature>
<evidence type="ECO:0000256" key="2">
    <source>
        <dbReference type="SAM" id="Phobius"/>
    </source>
</evidence>
<proteinExistence type="predicted"/>
<accession>M7BAP3</accession>
<sequence length="225" mass="25757">MFFYKRPTDAKKPELPMGAPARVQKRRPIYTYFVDEAGPLPNPAFHPEIELKKQENFTESLTVIKEEKDRVRKNLLQAFKEANSKMEITKPRLYRITVLVCDEEPTDAEPEEYDEGGDTVPDSAATGDDDDDDDSESDEGMIEVAQVNFQAVVNGFHYNGPNNISHNVIFTVLLITLLTFYSLFLKTCFMQKRQVHITVILLKGRLSLSSSSSEDVRQKQRKNMF</sequence>
<feature type="region of interest" description="Disordered" evidence="1">
    <location>
        <begin position="105"/>
        <end position="138"/>
    </location>
</feature>
<evidence type="ECO:0000313" key="3">
    <source>
        <dbReference type="EMBL" id="EMP35016.1"/>
    </source>
</evidence>
<keyword evidence="4" id="KW-1185">Reference proteome</keyword>
<gene>
    <name evidence="3" type="ORF">UY3_07824</name>
</gene>
<name>M7BAP3_CHEMY</name>
<organism evidence="3 4">
    <name type="scientific">Chelonia mydas</name>
    <name type="common">Green sea-turtle</name>
    <name type="synonym">Chelonia agassizi</name>
    <dbReference type="NCBI Taxonomy" id="8469"/>
    <lineage>
        <taxon>Eukaryota</taxon>
        <taxon>Metazoa</taxon>
        <taxon>Chordata</taxon>
        <taxon>Craniata</taxon>
        <taxon>Vertebrata</taxon>
        <taxon>Euteleostomi</taxon>
        <taxon>Archelosauria</taxon>
        <taxon>Testudinata</taxon>
        <taxon>Testudines</taxon>
        <taxon>Cryptodira</taxon>
        <taxon>Durocryptodira</taxon>
        <taxon>Americhelydia</taxon>
        <taxon>Chelonioidea</taxon>
        <taxon>Cheloniidae</taxon>
        <taxon>Chelonia</taxon>
    </lineage>
</organism>